<accession>E3NHS7</accession>
<dbReference type="InParanoid" id="E3NHS7"/>
<organism evidence="2">
    <name type="scientific">Caenorhabditis remanei</name>
    <name type="common">Caenorhabditis vulgaris</name>
    <dbReference type="NCBI Taxonomy" id="31234"/>
    <lineage>
        <taxon>Eukaryota</taxon>
        <taxon>Metazoa</taxon>
        <taxon>Ecdysozoa</taxon>
        <taxon>Nematoda</taxon>
        <taxon>Chromadorea</taxon>
        <taxon>Rhabditida</taxon>
        <taxon>Rhabditina</taxon>
        <taxon>Rhabditomorpha</taxon>
        <taxon>Rhabditoidea</taxon>
        <taxon>Rhabditidae</taxon>
        <taxon>Peloderinae</taxon>
        <taxon>Caenorhabditis</taxon>
    </lineage>
</organism>
<dbReference type="InterPro" id="IPR021942">
    <property type="entry name" value="DUF3557"/>
</dbReference>
<protein>
    <submittedName>
        <fullName evidence="1">Uncharacterized protein</fullName>
    </submittedName>
</protein>
<gene>
    <name evidence="1" type="ORF">CRE_23760</name>
</gene>
<dbReference type="OrthoDB" id="5907353at2759"/>
<dbReference type="Pfam" id="PF12078">
    <property type="entry name" value="DUF3557"/>
    <property type="match status" value="1"/>
</dbReference>
<name>E3NHS7_CAERE</name>
<dbReference type="Proteomes" id="UP000008281">
    <property type="component" value="Unassembled WGS sequence"/>
</dbReference>
<dbReference type="HOGENOM" id="CLU_042576_0_0_1"/>
<dbReference type="AlphaFoldDB" id="E3NHS7"/>
<dbReference type="PANTHER" id="PTHR31379">
    <property type="entry name" value="F-BOX C PROTEIN-RELATED-RELATED"/>
    <property type="match status" value="1"/>
</dbReference>
<evidence type="ECO:0000313" key="1">
    <source>
        <dbReference type="EMBL" id="EFO98368.1"/>
    </source>
</evidence>
<sequence length="479" mass="56179">MNPGPPLAYESSKTVLKHLNANSRIRLSTHYPSMRSVEKVVPLKIKKLELSDQSFIVDGMRYKVGIYKKYPAGMCPPSIEEENEDGGWRIDSDHHGFDDWPSRLTLRPGDVDLRDPFERYREYPGINRDQIKEKEKELPELEKRLGYVESLGPINPHFDLSYKESNVEIILGYFMERRLTTDHTSHFKVRKEFEHARARAYKKLKDKVLDTKAILQQWYARRDGLPVPFESYITFTISNDKTKEKKTVEFVKYEKSLFEALNYLMHRIFENRRYPVAVKLLVPEADILRLTPGLRMQVEGMHFDGEADRAFAELTPYIEESSYPLKKLKIPVYDTEVFEHPKLRSAKHLVIVGTDDDIEWLPYFLKLENHKVHLINECDEQILSVTDCMIFIKHWISCEKEEGASFSFSLDAYDDLEMDDYHKKVFKRIKKTFKKSVSGRRFAKIPTDNDTILKVSVEPSGVEEYPWNIVLQILPLEDM</sequence>
<keyword evidence="2" id="KW-1185">Reference proteome</keyword>
<proteinExistence type="predicted"/>
<reference evidence="1" key="1">
    <citation type="submission" date="2007-07" db="EMBL/GenBank/DDBJ databases">
        <title>PCAP assembly of the Caenorhabditis remanei genome.</title>
        <authorList>
            <consortium name="The Caenorhabditis remanei Sequencing Consortium"/>
            <person name="Wilson R.K."/>
        </authorList>
    </citation>
    <scope>NUCLEOTIDE SEQUENCE [LARGE SCALE GENOMIC DNA]</scope>
    <source>
        <strain evidence="1">PB4641</strain>
    </source>
</reference>
<dbReference type="EMBL" id="DS268684">
    <property type="protein sequence ID" value="EFO98368.1"/>
    <property type="molecule type" value="Genomic_DNA"/>
</dbReference>
<evidence type="ECO:0000313" key="2">
    <source>
        <dbReference type="Proteomes" id="UP000008281"/>
    </source>
</evidence>
<dbReference type="PANTHER" id="PTHR31379:SF1">
    <property type="entry name" value="F-BOX C PROTEIN-RELATED"/>
    <property type="match status" value="1"/>
</dbReference>